<protein>
    <submittedName>
        <fullName evidence="2">Uncharacterized protein</fullName>
    </submittedName>
</protein>
<sequence>MNKVIGELNRAERARCLADPTPDLDNASVGNDAQFPLQAP</sequence>
<proteinExistence type="predicted"/>
<feature type="region of interest" description="Disordered" evidence="1">
    <location>
        <begin position="18"/>
        <end position="40"/>
    </location>
</feature>
<accession>A0A381RZ76</accession>
<organism evidence="2">
    <name type="scientific">marine metagenome</name>
    <dbReference type="NCBI Taxonomy" id="408172"/>
    <lineage>
        <taxon>unclassified sequences</taxon>
        <taxon>metagenomes</taxon>
        <taxon>ecological metagenomes</taxon>
    </lineage>
</organism>
<reference evidence="2" key="1">
    <citation type="submission" date="2018-05" db="EMBL/GenBank/DDBJ databases">
        <authorList>
            <person name="Lanie J.A."/>
            <person name="Ng W.-L."/>
            <person name="Kazmierczak K.M."/>
            <person name="Andrzejewski T.M."/>
            <person name="Davidsen T.M."/>
            <person name="Wayne K.J."/>
            <person name="Tettelin H."/>
            <person name="Glass J.I."/>
            <person name="Rusch D."/>
            <person name="Podicherti R."/>
            <person name="Tsui H.-C.T."/>
            <person name="Winkler M.E."/>
        </authorList>
    </citation>
    <scope>NUCLEOTIDE SEQUENCE</scope>
</reference>
<name>A0A381RZ76_9ZZZZ</name>
<dbReference type="EMBL" id="UINC01002216">
    <property type="protein sequence ID" value="SUZ94233.1"/>
    <property type="molecule type" value="Genomic_DNA"/>
</dbReference>
<gene>
    <name evidence="2" type="ORF">METZ01_LOCUS47087</name>
</gene>
<dbReference type="AlphaFoldDB" id="A0A381RZ76"/>
<evidence type="ECO:0000313" key="2">
    <source>
        <dbReference type="EMBL" id="SUZ94233.1"/>
    </source>
</evidence>
<evidence type="ECO:0000256" key="1">
    <source>
        <dbReference type="SAM" id="MobiDB-lite"/>
    </source>
</evidence>